<dbReference type="EMBL" id="VSSQ01009624">
    <property type="protein sequence ID" value="MPM42156.1"/>
    <property type="molecule type" value="Genomic_DNA"/>
</dbReference>
<comment type="caution">
    <text evidence="1">The sequence shown here is derived from an EMBL/GenBank/DDBJ whole genome shotgun (WGS) entry which is preliminary data.</text>
</comment>
<gene>
    <name evidence="1" type="ORF">SDC9_88818</name>
</gene>
<dbReference type="PROSITE" id="PS51257">
    <property type="entry name" value="PROKAR_LIPOPROTEIN"/>
    <property type="match status" value="1"/>
</dbReference>
<organism evidence="1">
    <name type="scientific">bioreactor metagenome</name>
    <dbReference type="NCBI Taxonomy" id="1076179"/>
    <lineage>
        <taxon>unclassified sequences</taxon>
        <taxon>metagenomes</taxon>
        <taxon>ecological metagenomes</taxon>
    </lineage>
</organism>
<protein>
    <submittedName>
        <fullName evidence="1">Uncharacterized protein</fullName>
    </submittedName>
</protein>
<sequence>MKRKFLLTLLLVTSMLGVFTGCEQASSLVEIVTTVQEYNAELLQLILSQAAGHSYDYFTVGATIPVDEGITCTVRDTDSEDTTFDVNLNNWAASDHTLISGYMSVDIEYYSSSTVISNINMRPAMLYFDRTSVSYVSEVYDGDATTEEFTSDSDELMCISIIVDGETLLFNIVGLYK</sequence>
<evidence type="ECO:0000313" key="1">
    <source>
        <dbReference type="EMBL" id="MPM42156.1"/>
    </source>
</evidence>
<accession>A0A644ZN21</accession>
<name>A0A644ZN21_9ZZZZ</name>
<dbReference type="AlphaFoldDB" id="A0A644ZN21"/>
<proteinExistence type="predicted"/>
<reference evidence="1" key="1">
    <citation type="submission" date="2019-08" db="EMBL/GenBank/DDBJ databases">
        <authorList>
            <person name="Kucharzyk K."/>
            <person name="Murdoch R.W."/>
            <person name="Higgins S."/>
            <person name="Loffler F."/>
        </authorList>
    </citation>
    <scope>NUCLEOTIDE SEQUENCE</scope>
</reference>